<gene>
    <name evidence="6" type="primary">BBOV_III002180</name>
</gene>
<feature type="coiled-coil region" evidence="4">
    <location>
        <begin position="126"/>
        <end position="158"/>
    </location>
</feature>
<organism evidence="6">
    <name type="scientific">Babesia bovis</name>
    <dbReference type="NCBI Taxonomy" id="5865"/>
    <lineage>
        <taxon>Eukaryota</taxon>
        <taxon>Sar</taxon>
        <taxon>Alveolata</taxon>
        <taxon>Apicomplexa</taxon>
        <taxon>Aconoidasida</taxon>
        <taxon>Piroplasmida</taxon>
        <taxon>Babesiidae</taxon>
        <taxon>Babesia</taxon>
    </lineage>
</organism>
<accession>S6BIQ8</accession>
<keyword evidence="3" id="KW-0508">mRNA splicing</keyword>
<dbReference type="InterPro" id="IPR006973">
    <property type="entry name" value="Cwf_Cwc_15"/>
</dbReference>
<proteinExistence type="evidence at transcript level"/>
<dbReference type="PANTHER" id="PTHR12718:SF2">
    <property type="entry name" value="SPLICEOSOME-ASSOCIATED PROTEIN CWC15 HOMOLOG"/>
    <property type="match status" value="1"/>
</dbReference>
<protein>
    <recommendedName>
        <fullName evidence="7">Cwf15/Cwc15 cell cycle control protein</fullName>
    </recommendedName>
</protein>
<dbReference type="GO" id="GO:0045292">
    <property type="term" value="P:mRNA cis splicing, via spliceosome"/>
    <property type="evidence" value="ECO:0007669"/>
    <property type="project" value="TreeGrafter"/>
</dbReference>
<keyword evidence="2" id="KW-0507">mRNA processing</keyword>
<evidence type="ECO:0008006" key="7">
    <source>
        <dbReference type="Google" id="ProtNLM"/>
    </source>
</evidence>
<feature type="compositionally biased region" description="Basic and acidic residues" evidence="5">
    <location>
        <begin position="27"/>
        <end position="56"/>
    </location>
</feature>
<dbReference type="PANTHER" id="PTHR12718">
    <property type="entry name" value="CELL CYCLE CONTROL PROTEIN CWF15"/>
    <property type="match status" value="1"/>
</dbReference>
<evidence type="ECO:0000256" key="2">
    <source>
        <dbReference type="ARBA" id="ARBA00022664"/>
    </source>
</evidence>
<evidence type="ECO:0000313" key="6">
    <source>
        <dbReference type="EMBL" id="BAN66149.1"/>
    </source>
</evidence>
<feature type="region of interest" description="Disordered" evidence="5">
    <location>
        <begin position="1"/>
        <end position="79"/>
    </location>
</feature>
<dbReference type="Pfam" id="PF04889">
    <property type="entry name" value="Cwf_Cwc_15"/>
    <property type="match status" value="2"/>
</dbReference>
<sequence length="252" mass="29580">MSTAHRPTWHNAIGRSPGANFGTFKVSSRDLPSHSELKRRAPLEIDSTENKAQKTADHKRKLSEHLENKEREHREKNELEERIGVTRNFIPLEDAVKLLNQDVNEFPEDSDDCPANEGSDSEDDDEAMLMRELEKIKAEKEEARQREIKATLESEEGRERILNQNPLLAKTTQTRRWDEDVVFKNPNREVKEKKEFVNDMVRSEFHRRFLHKLTHHGIQLPSQEHTRLLLRSFIFGSHFGNQQKKRKNPYTV</sequence>
<dbReference type="EMBL" id="AK442355">
    <property type="protein sequence ID" value="BAN66149.1"/>
    <property type="molecule type" value="mRNA"/>
</dbReference>
<dbReference type="AlphaFoldDB" id="S6BIQ8"/>
<dbReference type="GO" id="GO:0071013">
    <property type="term" value="C:catalytic step 2 spliceosome"/>
    <property type="evidence" value="ECO:0007669"/>
    <property type="project" value="TreeGrafter"/>
</dbReference>
<name>S6BIQ8_BABBO</name>
<feature type="compositionally biased region" description="Basic and acidic residues" evidence="5">
    <location>
        <begin position="63"/>
        <end position="79"/>
    </location>
</feature>
<reference evidence="6" key="1">
    <citation type="journal article" date="2014" name="BMC Genomics">
        <title>The Babesia bovis gene and promoter model: an update from full-length EST analysis.</title>
        <authorList>
            <person name="Yamagishi J."/>
            <person name="Wakaguri H."/>
            <person name="Yokoyama N."/>
            <person name="Yamashita R."/>
            <person name="Suzuki Y."/>
            <person name="Xuan X."/>
            <person name="Igarashi I."/>
        </authorList>
    </citation>
    <scope>NUCLEOTIDE SEQUENCE</scope>
    <source>
        <strain evidence="6">Texas</strain>
    </source>
</reference>
<evidence type="ECO:0000256" key="5">
    <source>
        <dbReference type="SAM" id="MobiDB-lite"/>
    </source>
</evidence>
<evidence type="ECO:0000256" key="3">
    <source>
        <dbReference type="ARBA" id="ARBA00023187"/>
    </source>
</evidence>
<dbReference type="GO" id="GO:0003723">
    <property type="term" value="F:RNA binding"/>
    <property type="evidence" value="ECO:0007669"/>
    <property type="project" value="TreeGrafter"/>
</dbReference>
<feature type="region of interest" description="Disordered" evidence="5">
    <location>
        <begin position="105"/>
        <end position="125"/>
    </location>
</feature>
<keyword evidence="4" id="KW-0175">Coiled coil</keyword>
<evidence type="ECO:0000256" key="1">
    <source>
        <dbReference type="ARBA" id="ARBA00006644"/>
    </source>
</evidence>
<comment type="similarity">
    <text evidence="1">Belongs to the CWC15 family.</text>
</comment>
<dbReference type="VEuPathDB" id="PiroplasmaDB:BBOV_III002180"/>
<evidence type="ECO:0000256" key="4">
    <source>
        <dbReference type="SAM" id="Coils"/>
    </source>
</evidence>